<evidence type="ECO:0000256" key="5">
    <source>
        <dbReference type="ARBA" id="ARBA00022984"/>
    </source>
</evidence>
<evidence type="ECO:0000256" key="1">
    <source>
        <dbReference type="ARBA" id="ARBA00007164"/>
    </source>
</evidence>
<dbReference type="InterPro" id="IPR001967">
    <property type="entry name" value="Peptidase_S11_N"/>
</dbReference>
<dbReference type="EMBL" id="CP053418">
    <property type="protein sequence ID" value="QJW85455.1"/>
    <property type="molecule type" value="Genomic_DNA"/>
</dbReference>
<dbReference type="PRINTS" id="PR00725">
    <property type="entry name" value="DADACBPTASE1"/>
</dbReference>
<dbReference type="Proteomes" id="UP000500826">
    <property type="component" value="Chromosome"/>
</dbReference>
<keyword evidence="6" id="KW-0961">Cell wall biogenesis/degradation</keyword>
<keyword evidence="3" id="KW-0378">Hydrolase</keyword>
<feature type="compositionally biased region" description="Low complexity" evidence="8">
    <location>
        <begin position="49"/>
        <end position="66"/>
    </location>
</feature>
<evidence type="ECO:0000313" key="11">
    <source>
        <dbReference type="Proteomes" id="UP000500826"/>
    </source>
</evidence>
<evidence type="ECO:0000256" key="3">
    <source>
        <dbReference type="ARBA" id="ARBA00022801"/>
    </source>
</evidence>
<evidence type="ECO:0000256" key="7">
    <source>
        <dbReference type="RuleBase" id="RU004016"/>
    </source>
</evidence>
<evidence type="ECO:0000256" key="2">
    <source>
        <dbReference type="ARBA" id="ARBA00022729"/>
    </source>
</evidence>
<dbReference type="PANTHER" id="PTHR21581">
    <property type="entry name" value="D-ALANYL-D-ALANINE CARBOXYPEPTIDASE"/>
    <property type="match status" value="1"/>
</dbReference>
<evidence type="ECO:0000313" key="10">
    <source>
        <dbReference type="EMBL" id="QJW85455.1"/>
    </source>
</evidence>
<organism evidence="10 11">
    <name type="scientific">Ramlibacter terrae</name>
    <dbReference type="NCBI Taxonomy" id="2732511"/>
    <lineage>
        <taxon>Bacteria</taxon>
        <taxon>Pseudomonadati</taxon>
        <taxon>Pseudomonadota</taxon>
        <taxon>Betaproteobacteria</taxon>
        <taxon>Burkholderiales</taxon>
        <taxon>Comamonadaceae</taxon>
        <taxon>Ramlibacter</taxon>
    </lineage>
</organism>
<name>A0ABX6P5T5_9BURK</name>
<feature type="region of interest" description="Disordered" evidence="8">
    <location>
        <begin position="355"/>
        <end position="374"/>
    </location>
</feature>
<sequence length="374" mass="39256">MPSNKKRSSAAPAIGLGVLAAALLAGTGWRINGDQRAAAPSAPQVTAVAPAAPAAPAPAADTAIANPPLPQPDAGENAATALEGAEPTEQVAEEARRNPISFGRQAGLHRVKDPLRLVSSAAVVVDPHNGNVLYAKNDDAVLPIASLTKLMTALIVTEAKLPMDEEITITQEDVDRERNSRSRLRVGTTLSRGEALHLALMSSENRAAHALGRTFPGGTSQFVTAMNNRAKLLGMKDTTFVDPTGLSNRNQSTARDVATLATAASGSSVLRDYSTTPQHQVVLGGRKLQYLNSNRLVRNASWDIELQKTGYIVEAGQCVAMLTKVGGDEVVMVLLDATDKGSRSADAQRLKKWVTSRDGGHDAMAEAKPAAAKS</sequence>
<feature type="region of interest" description="Disordered" evidence="8">
    <location>
        <begin position="49"/>
        <end position="76"/>
    </location>
</feature>
<comment type="similarity">
    <text evidence="1 7">Belongs to the peptidase S11 family.</text>
</comment>
<dbReference type="PANTHER" id="PTHR21581:SF26">
    <property type="entry name" value="D-ALANYL-D-ALANINE ENDOPEPTIDASE"/>
    <property type="match status" value="1"/>
</dbReference>
<dbReference type="InterPro" id="IPR012338">
    <property type="entry name" value="Beta-lactam/transpept-like"/>
</dbReference>
<gene>
    <name evidence="10" type="ORF">HK414_25435</name>
</gene>
<protein>
    <submittedName>
        <fullName evidence="10">Peptidase S11</fullName>
    </submittedName>
</protein>
<keyword evidence="11" id="KW-1185">Reference proteome</keyword>
<keyword evidence="5" id="KW-0573">Peptidoglycan synthesis</keyword>
<keyword evidence="2" id="KW-0732">Signal</keyword>
<proteinExistence type="inferred from homology"/>
<dbReference type="SUPFAM" id="SSF56601">
    <property type="entry name" value="beta-lactamase/transpeptidase-like"/>
    <property type="match status" value="1"/>
</dbReference>
<evidence type="ECO:0000256" key="4">
    <source>
        <dbReference type="ARBA" id="ARBA00022960"/>
    </source>
</evidence>
<feature type="domain" description="Peptidase S11 D-alanyl-D-alanine carboxypeptidase A N-terminal" evidence="9">
    <location>
        <begin position="116"/>
        <end position="338"/>
    </location>
</feature>
<evidence type="ECO:0000259" key="9">
    <source>
        <dbReference type="Pfam" id="PF00768"/>
    </source>
</evidence>
<evidence type="ECO:0000256" key="8">
    <source>
        <dbReference type="SAM" id="MobiDB-lite"/>
    </source>
</evidence>
<dbReference type="Gene3D" id="3.40.710.10">
    <property type="entry name" value="DD-peptidase/beta-lactamase superfamily"/>
    <property type="match status" value="1"/>
</dbReference>
<keyword evidence="4" id="KW-0133">Cell shape</keyword>
<dbReference type="InterPro" id="IPR018044">
    <property type="entry name" value="Peptidase_S11"/>
</dbReference>
<accession>A0ABX6P5T5</accession>
<dbReference type="Pfam" id="PF00768">
    <property type="entry name" value="Peptidase_S11"/>
    <property type="match status" value="1"/>
</dbReference>
<reference evidence="10 11" key="1">
    <citation type="submission" date="2020-05" db="EMBL/GenBank/DDBJ databases">
        <title>Ramlibacter rhizophilus sp. nov., isolated from rhizosphere soil of national flower Mugunghwa from South Korea.</title>
        <authorList>
            <person name="Zheng-Fei Y."/>
            <person name="Huan T."/>
        </authorList>
    </citation>
    <scope>NUCLEOTIDE SEQUENCE [LARGE SCALE GENOMIC DNA]</scope>
    <source>
        <strain evidence="10 11">H242</strain>
    </source>
</reference>
<evidence type="ECO:0000256" key="6">
    <source>
        <dbReference type="ARBA" id="ARBA00023316"/>
    </source>
</evidence>